<dbReference type="InterPro" id="IPR007342">
    <property type="entry name" value="PsuG"/>
</dbReference>
<dbReference type="RefSeq" id="XP_052753828.1">
    <property type="nucleotide sequence ID" value="XM_052897868.1"/>
</dbReference>
<dbReference type="Pfam" id="PF04227">
    <property type="entry name" value="Indigoidine_A"/>
    <property type="match status" value="1"/>
</dbReference>
<dbReference type="PANTHER" id="PTHR42909:SF1">
    <property type="entry name" value="CARBOHYDRATE KINASE PFKB DOMAIN-CONTAINING PROTEIN"/>
    <property type="match status" value="1"/>
</dbReference>
<dbReference type="HAMAP" id="MF_01876">
    <property type="entry name" value="PsiMP_glycosidase"/>
    <property type="match status" value="1"/>
</dbReference>
<dbReference type="GeneID" id="113523000"/>
<keyword evidence="2" id="KW-0479">Metal-binding</keyword>
<name>A0ABM3MR58_GALME</name>
<dbReference type="InterPro" id="IPR022830">
    <property type="entry name" value="Indigdn_synthA-like"/>
</dbReference>
<keyword evidence="5" id="KW-0464">Manganese</keyword>
<dbReference type="SUPFAM" id="SSF110581">
    <property type="entry name" value="Indigoidine synthase A-like"/>
    <property type="match status" value="1"/>
</dbReference>
<keyword evidence="6" id="KW-0456">Lyase</keyword>
<evidence type="ECO:0000313" key="10">
    <source>
        <dbReference type="RefSeq" id="XP_052753827.1"/>
    </source>
</evidence>
<evidence type="ECO:0000256" key="7">
    <source>
        <dbReference type="ARBA" id="ARBA00023295"/>
    </source>
</evidence>
<evidence type="ECO:0000256" key="3">
    <source>
        <dbReference type="ARBA" id="ARBA00022777"/>
    </source>
</evidence>
<dbReference type="Pfam" id="PF00294">
    <property type="entry name" value="PfkB"/>
    <property type="match status" value="1"/>
</dbReference>
<dbReference type="RefSeq" id="XP_052753827.1">
    <property type="nucleotide sequence ID" value="XM_052897867.1"/>
</dbReference>
<keyword evidence="7" id="KW-0326">Glycosidase</keyword>
<keyword evidence="1" id="KW-0808">Transferase</keyword>
<protein>
    <submittedName>
        <fullName evidence="10 11">Uncharacterized protein LOC113523000</fullName>
    </submittedName>
</protein>
<gene>
    <name evidence="10 11" type="primary">LOC113523000</name>
</gene>
<evidence type="ECO:0000256" key="6">
    <source>
        <dbReference type="ARBA" id="ARBA00023239"/>
    </source>
</evidence>
<dbReference type="InterPro" id="IPR029056">
    <property type="entry name" value="Ribokinase-like"/>
</dbReference>
<feature type="domain" description="Carbohydrate kinase PfkB" evidence="8">
    <location>
        <begin position="357"/>
        <end position="659"/>
    </location>
</feature>
<dbReference type="SUPFAM" id="SSF53613">
    <property type="entry name" value="Ribokinase-like"/>
    <property type="match status" value="1"/>
</dbReference>
<proteinExistence type="inferred from homology"/>
<evidence type="ECO:0000256" key="5">
    <source>
        <dbReference type="ARBA" id="ARBA00023211"/>
    </source>
</evidence>
<accession>A0ABM3MR58</accession>
<evidence type="ECO:0000313" key="11">
    <source>
        <dbReference type="RefSeq" id="XP_052753828.1"/>
    </source>
</evidence>
<dbReference type="Proteomes" id="UP001652740">
    <property type="component" value="Unplaced"/>
</dbReference>
<keyword evidence="4" id="KW-0378">Hydrolase</keyword>
<keyword evidence="9" id="KW-1185">Reference proteome</keyword>
<evidence type="ECO:0000256" key="4">
    <source>
        <dbReference type="ARBA" id="ARBA00022801"/>
    </source>
</evidence>
<dbReference type="PROSITE" id="PS00584">
    <property type="entry name" value="PFKB_KINASES_2"/>
    <property type="match status" value="1"/>
</dbReference>
<evidence type="ECO:0000259" key="8">
    <source>
        <dbReference type="Pfam" id="PF00294"/>
    </source>
</evidence>
<dbReference type="InterPro" id="IPR002173">
    <property type="entry name" value="Carboh/pur_kinase_PfkB_CS"/>
</dbReference>
<evidence type="ECO:0000313" key="9">
    <source>
        <dbReference type="Proteomes" id="UP001652740"/>
    </source>
</evidence>
<reference evidence="10 11" key="1">
    <citation type="submission" date="2025-05" db="UniProtKB">
        <authorList>
            <consortium name="RefSeq"/>
        </authorList>
    </citation>
    <scope>IDENTIFICATION</scope>
    <source>
        <tissue evidence="10 11">Whole larvae</tissue>
    </source>
</reference>
<dbReference type="InterPro" id="IPR011611">
    <property type="entry name" value="PfkB_dom"/>
</dbReference>
<dbReference type="Gene3D" id="3.40.1190.20">
    <property type="match status" value="1"/>
</dbReference>
<keyword evidence="3" id="KW-0418">Kinase</keyword>
<organism evidence="9 11">
    <name type="scientific">Galleria mellonella</name>
    <name type="common">Greater wax moth</name>
    <dbReference type="NCBI Taxonomy" id="7137"/>
    <lineage>
        <taxon>Eukaryota</taxon>
        <taxon>Metazoa</taxon>
        <taxon>Ecdysozoa</taxon>
        <taxon>Arthropoda</taxon>
        <taxon>Hexapoda</taxon>
        <taxon>Insecta</taxon>
        <taxon>Pterygota</taxon>
        <taxon>Neoptera</taxon>
        <taxon>Endopterygota</taxon>
        <taxon>Lepidoptera</taxon>
        <taxon>Glossata</taxon>
        <taxon>Ditrysia</taxon>
        <taxon>Pyraloidea</taxon>
        <taxon>Pyralidae</taxon>
        <taxon>Galleriinae</taxon>
        <taxon>Galleria</taxon>
    </lineage>
</organism>
<dbReference type="PANTHER" id="PTHR42909">
    <property type="entry name" value="ZGC:136858"/>
    <property type="match status" value="1"/>
</dbReference>
<evidence type="ECO:0000256" key="2">
    <source>
        <dbReference type="ARBA" id="ARBA00022723"/>
    </source>
</evidence>
<dbReference type="Gene3D" id="3.40.1790.10">
    <property type="entry name" value="Indigoidine synthase domain"/>
    <property type="match status" value="1"/>
</dbReference>
<sequence length="679" mass="73174">MAYLLKTIYRSSRVGTLYYSRYRSTNPQRIVYSEEVSQAKLDGKPIVALESTIITHGMPYPKNLQTALQVEQIIREKGATPATVAILKGQLTVGLTKEQLEYLAQSKNAVKASRRDLAPVAAAGLDGATTVAGTIIAAELADIPIFVTGGIGGVHREGEKTLDVSADLNELGRSKTLVVCSGVKSILDIGRTLEYLETQGVCVCSYGDSNDFPAFYTPRSGYRAPNRVADARQAAQLLFSAHTLQLQSGIVIAVPVPKEYAMDEKVIEEAIQLALEEAKKKGIQGKEITPFILAAVAKATGGSSLEANMALIKNNAKVGAEIAVEFKKLNNVNNPNVKFLKNKKDKLKSTAVKSGNDVLVIGGANVDRTYSVTEDHVKLDGSTHPCTTLQCAGGVGRNIAEILWRLQRGKTRLLTAIGDDADGCYLLDNIPGLIIEDSIVEGGRTPSYAAVLDANGECQLGLGDMALYDHITIDLVNKHINLLEQAPLVILDGNVPQSTMNYVIQECNKLNKPVFFEPTDKRKAIKPLNSDCRLMYSSPNIAELRAMAKCTSSANDTLYESDELLEITQLAKIVLKKIRVLIITIGAKGLIIVTSNENGDPEARLYPAETIDNIINVSGAGDCFAGGYIFGLLSGLDESCCVTVGFQAAKAALLSKTTVPSEINVDLIYKAKHFKLDIK</sequence>
<dbReference type="CDD" id="cd01941">
    <property type="entry name" value="YeiC_kinase_like"/>
    <property type="match status" value="1"/>
</dbReference>
<evidence type="ECO:0000256" key="1">
    <source>
        <dbReference type="ARBA" id="ARBA00022679"/>
    </source>
</evidence>